<keyword evidence="2" id="KW-0150">Chloroplast</keyword>
<sequence>MVLRICCLSVIALSTCIHSVCAYLVPVPGRRVGPGRVSPLQRPTPGVNSGLPSPATHRGKTVLFQVDDESETVWDRTIQLVSGVSFFALFVGADVVRGFDKLMSKLQSDADPAEYREITKQAQKEGRVNLSRASINKKLAPVPLFFVTTSDGRLYTEMGDDGARSGKFFIEPSDADELLEKLRQKDYDTWRGGYVGRAAAAEVWYPLIQKKGKLTKFPVYAPTDADYTIQASSKQVDSAKKLSPTFSTKVSGSTSVGDDIPLFGSPKLAFSGNEDAPYRIPLFTNLDNLRESWMTLRKTTKEQTGEELPAEPEVQVSSLKATMNLFEKGVEKNAVIKPANFEIFPSSEAIKRADPASYAKYTKSAQGSSSASSEDQQVAALSGENVESQPRAALDVSEDRKAARRQKALDAIAEAKRRKAEREEERKLGN</sequence>
<dbReference type="Pfam" id="PF04278">
    <property type="entry name" value="Tic22"/>
    <property type="match status" value="1"/>
</dbReference>
<dbReference type="GO" id="GO:0009507">
    <property type="term" value="C:chloroplast"/>
    <property type="evidence" value="ECO:0007669"/>
    <property type="project" value="UniProtKB-SubCell"/>
</dbReference>
<dbReference type="EMBL" id="CDMZ01000533">
    <property type="protein sequence ID" value="CEM16317.1"/>
    <property type="molecule type" value="Genomic_DNA"/>
</dbReference>
<evidence type="ECO:0000313" key="6">
    <source>
        <dbReference type="EMBL" id="CEM16317.1"/>
    </source>
</evidence>
<feature type="region of interest" description="Disordered" evidence="4">
    <location>
        <begin position="36"/>
        <end position="56"/>
    </location>
</feature>
<evidence type="ECO:0000256" key="2">
    <source>
        <dbReference type="ARBA" id="ARBA00022528"/>
    </source>
</evidence>
<dbReference type="PANTHER" id="PTHR33926:SF4">
    <property type="entry name" value="PROTEIN TIC 22, CHLOROPLASTIC"/>
    <property type="match status" value="1"/>
</dbReference>
<name>A0A0G4FPG4_9ALVE</name>
<accession>A0A0G4FPG4</accession>
<evidence type="ECO:0000256" key="3">
    <source>
        <dbReference type="ARBA" id="ARBA00022640"/>
    </source>
</evidence>
<gene>
    <name evidence="6" type="ORF">Cvel_18097</name>
</gene>
<keyword evidence="5" id="KW-0732">Signal</keyword>
<feature type="compositionally biased region" description="Low complexity" evidence="4">
    <location>
        <begin position="364"/>
        <end position="380"/>
    </location>
</feature>
<keyword evidence="3" id="KW-0934">Plastid</keyword>
<feature type="region of interest" description="Disordered" evidence="4">
    <location>
        <begin position="363"/>
        <end position="409"/>
    </location>
</feature>
<protein>
    <submittedName>
        <fullName evidence="6">Uncharacterized protein</fullName>
    </submittedName>
</protein>
<feature type="signal peptide" evidence="5">
    <location>
        <begin position="1"/>
        <end position="22"/>
    </location>
</feature>
<reference evidence="6" key="1">
    <citation type="submission" date="2014-11" db="EMBL/GenBank/DDBJ databases">
        <authorList>
            <person name="Otto D Thomas"/>
            <person name="Naeem Raeece"/>
        </authorList>
    </citation>
    <scope>NUCLEOTIDE SEQUENCE</scope>
</reference>
<dbReference type="Gene3D" id="3.40.1350.100">
    <property type="match status" value="1"/>
</dbReference>
<feature type="chain" id="PRO_5005189077" evidence="5">
    <location>
        <begin position="23"/>
        <end position="430"/>
    </location>
</feature>
<proteinExistence type="predicted"/>
<evidence type="ECO:0000256" key="1">
    <source>
        <dbReference type="ARBA" id="ARBA00004229"/>
    </source>
</evidence>
<evidence type="ECO:0000256" key="5">
    <source>
        <dbReference type="SAM" id="SignalP"/>
    </source>
</evidence>
<dbReference type="PANTHER" id="PTHR33926">
    <property type="entry name" value="PROTEIN TIC 22, CHLOROPLASTIC"/>
    <property type="match status" value="1"/>
</dbReference>
<organism evidence="6">
    <name type="scientific">Chromera velia CCMP2878</name>
    <dbReference type="NCBI Taxonomy" id="1169474"/>
    <lineage>
        <taxon>Eukaryota</taxon>
        <taxon>Sar</taxon>
        <taxon>Alveolata</taxon>
        <taxon>Colpodellida</taxon>
        <taxon>Chromeraceae</taxon>
        <taxon>Chromera</taxon>
    </lineage>
</organism>
<dbReference type="GO" id="GO:0015031">
    <property type="term" value="P:protein transport"/>
    <property type="evidence" value="ECO:0007669"/>
    <property type="project" value="InterPro"/>
</dbReference>
<dbReference type="AlphaFoldDB" id="A0A0G4FPG4"/>
<dbReference type="VEuPathDB" id="CryptoDB:Cvel_18097"/>
<comment type="subcellular location">
    <subcellularLocation>
        <location evidence="1">Plastid</location>
        <location evidence="1">Chloroplast</location>
    </subcellularLocation>
</comment>
<dbReference type="InterPro" id="IPR007378">
    <property type="entry name" value="Tic22-like"/>
</dbReference>
<evidence type="ECO:0000256" key="4">
    <source>
        <dbReference type="SAM" id="MobiDB-lite"/>
    </source>
</evidence>